<protein>
    <submittedName>
        <fullName evidence="1">Uncharacterized protein</fullName>
    </submittedName>
</protein>
<organism evidence="1 2">
    <name type="scientific">Paramecium sonneborni</name>
    <dbReference type="NCBI Taxonomy" id="65129"/>
    <lineage>
        <taxon>Eukaryota</taxon>
        <taxon>Sar</taxon>
        <taxon>Alveolata</taxon>
        <taxon>Ciliophora</taxon>
        <taxon>Intramacronucleata</taxon>
        <taxon>Oligohymenophorea</taxon>
        <taxon>Peniculida</taxon>
        <taxon>Parameciidae</taxon>
        <taxon>Paramecium</taxon>
    </lineage>
</organism>
<dbReference type="Proteomes" id="UP000692954">
    <property type="component" value="Unassembled WGS sequence"/>
</dbReference>
<comment type="caution">
    <text evidence="1">The sequence shown here is derived from an EMBL/GenBank/DDBJ whole genome shotgun (WGS) entry which is preliminary data.</text>
</comment>
<keyword evidence="2" id="KW-1185">Reference proteome</keyword>
<sequence>MQSNKEQDIIVYFKLQIIYNCIKVSNEAMLKLKMIVQQMFRETNFNIIKLMQNQKFQYNFRVIKELLIMLGLQQSFGLCYGEIAKIK</sequence>
<dbReference type="EMBL" id="CAJJDN010000271">
    <property type="protein sequence ID" value="CAD8130243.1"/>
    <property type="molecule type" value="Genomic_DNA"/>
</dbReference>
<dbReference type="AlphaFoldDB" id="A0A8S1RSG4"/>
<name>A0A8S1RSG4_9CILI</name>
<reference evidence="1" key="1">
    <citation type="submission" date="2021-01" db="EMBL/GenBank/DDBJ databases">
        <authorList>
            <consortium name="Genoscope - CEA"/>
            <person name="William W."/>
        </authorList>
    </citation>
    <scope>NUCLEOTIDE SEQUENCE</scope>
</reference>
<gene>
    <name evidence="1" type="ORF">PSON_ATCC_30995.1.T2710003</name>
</gene>
<proteinExistence type="predicted"/>
<evidence type="ECO:0000313" key="1">
    <source>
        <dbReference type="EMBL" id="CAD8130243.1"/>
    </source>
</evidence>
<evidence type="ECO:0000313" key="2">
    <source>
        <dbReference type="Proteomes" id="UP000692954"/>
    </source>
</evidence>
<accession>A0A8S1RSG4</accession>